<dbReference type="eggNOG" id="ENOG5031JJD">
    <property type="taxonomic scope" value="Bacteria"/>
</dbReference>
<accession>I7L8D7</accession>
<feature type="transmembrane region" description="Helical" evidence="1">
    <location>
        <begin position="33"/>
        <end position="51"/>
    </location>
</feature>
<keyword evidence="1" id="KW-0472">Membrane</keyword>
<dbReference type="EMBL" id="AHAE01000003">
    <property type="protein sequence ID" value="EJZ83019.1"/>
    <property type="molecule type" value="Genomic_DNA"/>
</dbReference>
<dbReference type="Proteomes" id="UP000011016">
    <property type="component" value="Unassembled WGS sequence"/>
</dbReference>
<keyword evidence="4" id="KW-1185">Reference proteome</keyword>
<reference evidence="3 4" key="2">
    <citation type="submission" date="2012-08" db="EMBL/GenBank/DDBJ databases">
        <title>The Genome Sequence of Turicella otitidis ATCC 51513.</title>
        <authorList>
            <consortium name="The Broad Institute Genome Sequencing Platform"/>
            <person name="Earl A."/>
            <person name="Ward D."/>
            <person name="Feldgarden M."/>
            <person name="Gevers D."/>
            <person name="Huys G."/>
            <person name="Walker B."/>
            <person name="Young S.K."/>
            <person name="Zeng Q."/>
            <person name="Gargeya S."/>
            <person name="Fitzgerald M."/>
            <person name="Haas B."/>
            <person name="Abouelleil A."/>
            <person name="Alvarado L."/>
            <person name="Arachchi H.M."/>
            <person name="Berlin A.M."/>
            <person name="Chapman S.B."/>
            <person name="Goldberg J."/>
            <person name="Griggs A."/>
            <person name="Gujja S."/>
            <person name="Hansen M."/>
            <person name="Howarth C."/>
            <person name="Imamovic A."/>
            <person name="Larimer J."/>
            <person name="McCowen C."/>
            <person name="Montmayeur A."/>
            <person name="Murphy C."/>
            <person name="Neiman D."/>
            <person name="Pearson M."/>
            <person name="Priest M."/>
            <person name="Roberts A."/>
            <person name="Saif S."/>
            <person name="Shea T."/>
            <person name="Sisk P."/>
            <person name="Sykes S."/>
            <person name="Wortman J."/>
            <person name="Nusbaum C."/>
            <person name="Birren B."/>
        </authorList>
    </citation>
    <scope>NUCLEOTIDE SEQUENCE [LARGE SCALE GENOMIC DNA]</scope>
    <source>
        <strain evidence="3 4">ATCC 51513</strain>
    </source>
</reference>
<name>I7L8D7_9CORY</name>
<dbReference type="AlphaFoldDB" id="I7L8D7"/>
<organism evidence="2 5">
    <name type="scientific">Corynebacterium otitidis ATCC 51513</name>
    <dbReference type="NCBI Taxonomy" id="883169"/>
    <lineage>
        <taxon>Bacteria</taxon>
        <taxon>Bacillati</taxon>
        <taxon>Actinomycetota</taxon>
        <taxon>Actinomycetes</taxon>
        <taxon>Mycobacteriales</taxon>
        <taxon>Corynebacteriaceae</taxon>
        <taxon>Corynebacterium</taxon>
    </lineage>
</organism>
<gene>
    <name evidence="2" type="ORF">BN46_0419</name>
    <name evidence="3" type="ORF">HMPREF9719_00058</name>
</gene>
<dbReference type="RefSeq" id="WP_004599948.1">
    <property type="nucleotide sequence ID" value="NZ_HF541865.1"/>
</dbReference>
<dbReference type="STRING" id="29321.AAV33_03775"/>
<reference evidence="2 5" key="1">
    <citation type="journal article" date="2012" name="J. Bacteriol.">
        <title>Draft Genome Sequence of Turicella otitidis ATCC 51513, Isolated from Middle Ear Fluid from a Child with Otitis Media.</title>
        <authorList>
            <person name="Brinkrolf K."/>
            <person name="Schneider J."/>
            <person name="Knecht M."/>
            <person name="Ruckert C."/>
            <person name="Tauch A."/>
        </authorList>
    </citation>
    <scope>NUCLEOTIDE SEQUENCE [LARGE SCALE GENOMIC DNA]</scope>
    <source>
        <strain evidence="2 5">ATCC 51513</strain>
    </source>
</reference>
<dbReference type="Proteomes" id="UP000006078">
    <property type="component" value="Unassembled WGS sequence"/>
</dbReference>
<evidence type="ECO:0000313" key="3">
    <source>
        <dbReference type="EMBL" id="EJZ83019.1"/>
    </source>
</evidence>
<dbReference type="OrthoDB" id="4427368at2"/>
<keyword evidence="1" id="KW-0812">Transmembrane</keyword>
<evidence type="ECO:0000313" key="5">
    <source>
        <dbReference type="Proteomes" id="UP000011016"/>
    </source>
</evidence>
<keyword evidence="1" id="KW-1133">Transmembrane helix</keyword>
<feature type="transmembrane region" description="Helical" evidence="1">
    <location>
        <begin position="7"/>
        <end position="27"/>
    </location>
</feature>
<dbReference type="EMBL" id="CAJZ01000058">
    <property type="protein sequence ID" value="CCI83167.1"/>
    <property type="molecule type" value="Genomic_DNA"/>
</dbReference>
<dbReference type="HOGENOM" id="CLU_108847_0_0_11"/>
<evidence type="ECO:0000313" key="2">
    <source>
        <dbReference type="EMBL" id="CCI83167.1"/>
    </source>
</evidence>
<evidence type="ECO:0000313" key="4">
    <source>
        <dbReference type="Proteomes" id="UP000006078"/>
    </source>
</evidence>
<comment type="caution">
    <text evidence="2">The sequence shown here is derived from an EMBL/GenBank/DDBJ whole genome shotgun (WGS) entry which is preliminary data.</text>
</comment>
<protein>
    <submittedName>
        <fullName evidence="2">Putative secreted protein</fullName>
    </submittedName>
</protein>
<sequence>MRDGSRLPAWFAGVAAVLLTAAVLVVVLRLPGLIIAGLLGLVLAGLAARATRQDSTAVWELADALGECRREISDVLGALDDFTHSPEADHLADRTLKRPALLDEDSAVPEIARFYQLAAGAEQFLSRLDKLSLEELSAKRLRGLLHVADERAAALQQAWRDARERALELGPEGGEGAH</sequence>
<proteinExistence type="predicted"/>
<evidence type="ECO:0000256" key="1">
    <source>
        <dbReference type="SAM" id="Phobius"/>
    </source>
</evidence>